<organism evidence="2 3">
    <name type="scientific">Labedaea rhizosphaerae</name>
    <dbReference type="NCBI Taxonomy" id="598644"/>
    <lineage>
        <taxon>Bacteria</taxon>
        <taxon>Bacillati</taxon>
        <taxon>Actinomycetota</taxon>
        <taxon>Actinomycetes</taxon>
        <taxon>Pseudonocardiales</taxon>
        <taxon>Pseudonocardiaceae</taxon>
        <taxon>Labedaea</taxon>
    </lineage>
</organism>
<evidence type="ECO:0000313" key="2">
    <source>
        <dbReference type="EMBL" id="TDQ00924.1"/>
    </source>
</evidence>
<dbReference type="AlphaFoldDB" id="A0A4R6SGR7"/>
<dbReference type="SUPFAM" id="SSF53597">
    <property type="entry name" value="Dihydrofolate reductase-like"/>
    <property type="match status" value="1"/>
</dbReference>
<accession>A0A4R6SGR7</accession>
<dbReference type="InterPro" id="IPR024072">
    <property type="entry name" value="DHFR-like_dom_sf"/>
</dbReference>
<dbReference type="EMBL" id="SNXZ01000002">
    <property type="protein sequence ID" value="TDQ00924.1"/>
    <property type="molecule type" value="Genomic_DNA"/>
</dbReference>
<name>A0A4R6SGR7_LABRH</name>
<feature type="domain" description="Bacterial bifunctional deaminase-reductase C-terminal" evidence="1">
    <location>
        <begin position="6"/>
        <end position="175"/>
    </location>
</feature>
<dbReference type="Gene3D" id="3.40.430.10">
    <property type="entry name" value="Dihydrofolate Reductase, subunit A"/>
    <property type="match status" value="1"/>
</dbReference>
<comment type="caution">
    <text evidence="2">The sequence shown here is derived from an EMBL/GenBank/DDBJ whole genome shotgun (WGS) entry which is preliminary data.</text>
</comment>
<dbReference type="RefSeq" id="WP_133849573.1">
    <property type="nucleotide sequence ID" value="NZ_SNXZ01000002.1"/>
</dbReference>
<evidence type="ECO:0000313" key="3">
    <source>
        <dbReference type="Proteomes" id="UP000295444"/>
    </source>
</evidence>
<keyword evidence="3" id="KW-1185">Reference proteome</keyword>
<dbReference type="GO" id="GO:0008703">
    <property type="term" value="F:5-amino-6-(5-phosphoribosylamino)uracil reductase activity"/>
    <property type="evidence" value="ECO:0007669"/>
    <property type="project" value="InterPro"/>
</dbReference>
<dbReference type="GO" id="GO:0009231">
    <property type="term" value="P:riboflavin biosynthetic process"/>
    <property type="evidence" value="ECO:0007669"/>
    <property type="project" value="InterPro"/>
</dbReference>
<dbReference type="InterPro" id="IPR002734">
    <property type="entry name" value="RibDG_C"/>
</dbReference>
<sequence length="188" mass="20613">MTTGEVIADLFVSVDGWAGSTDSPGYFGYGGPDLMAWIDESSTVPHVALLGRRTYELLSGMPVEAHDGTWVTELDKVVFSRTLDSVAWPKTELCKQDVVAEVRRRKAEGGLPMRTMGSLSLVRQLLSAGLVDRLRLMTFPLLVGPTGREPAFEQLASSADLELVDHRVLDGRIVLLEYRPTGKDIPRA</sequence>
<dbReference type="Pfam" id="PF01872">
    <property type="entry name" value="RibD_C"/>
    <property type="match status" value="1"/>
</dbReference>
<gene>
    <name evidence="2" type="ORF">EV186_102790</name>
</gene>
<dbReference type="Proteomes" id="UP000295444">
    <property type="component" value="Unassembled WGS sequence"/>
</dbReference>
<evidence type="ECO:0000259" key="1">
    <source>
        <dbReference type="Pfam" id="PF01872"/>
    </source>
</evidence>
<protein>
    <submittedName>
        <fullName evidence="2">Dihydrofolate reductase</fullName>
    </submittedName>
</protein>
<proteinExistence type="predicted"/>
<dbReference type="OrthoDB" id="7342392at2"/>
<reference evidence="2 3" key="1">
    <citation type="submission" date="2019-03" db="EMBL/GenBank/DDBJ databases">
        <title>Genomic Encyclopedia of Type Strains, Phase IV (KMG-IV): sequencing the most valuable type-strain genomes for metagenomic binning, comparative biology and taxonomic classification.</title>
        <authorList>
            <person name="Goeker M."/>
        </authorList>
    </citation>
    <scope>NUCLEOTIDE SEQUENCE [LARGE SCALE GENOMIC DNA]</scope>
    <source>
        <strain evidence="2 3">DSM 45361</strain>
    </source>
</reference>